<dbReference type="GO" id="GO:0003700">
    <property type="term" value="F:DNA-binding transcription factor activity"/>
    <property type="evidence" value="ECO:0007669"/>
    <property type="project" value="InterPro"/>
</dbReference>
<keyword evidence="3" id="KW-0804">Transcription</keyword>
<feature type="domain" description="HTH marR-type" evidence="4">
    <location>
        <begin position="1"/>
        <end position="140"/>
    </location>
</feature>
<evidence type="ECO:0000313" key="10">
    <source>
        <dbReference type="Proteomes" id="UP000439965"/>
    </source>
</evidence>
<evidence type="ECO:0000256" key="3">
    <source>
        <dbReference type="ARBA" id="ARBA00023163"/>
    </source>
</evidence>
<evidence type="ECO:0000313" key="7">
    <source>
        <dbReference type="EMBL" id="QOG26247.1"/>
    </source>
</evidence>
<evidence type="ECO:0000313" key="5">
    <source>
        <dbReference type="EMBL" id="MDT2691641.1"/>
    </source>
</evidence>
<reference evidence="6 10" key="2">
    <citation type="submission" date="2019-04" db="EMBL/GenBank/DDBJ databases">
        <title>Step-wise assembly of the neonatal virome modulated by breast feeding.</title>
        <authorList>
            <person name="Liang G."/>
            <person name="Bushman F."/>
        </authorList>
    </citation>
    <scope>NUCLEOTIDE SEQUENCE [LARGE SCALE GENOMIC DNA]</scope>
    <source>
        <strain evidence="6 10">E3404</strain>
    </source>
</reference>
<reference evidence="8 9" key="1">
    <citation type="submission" date="2018-06" db="EMBL/GenBank/DDBJ databases">
        <authorList>
            <consortium name="Pathogen Informatics"/>
            <person name="Doyle S."/>
        </authorList>
    </citation>
    <scope>NUCLEOTIDE SEQUENCE [LARGE SCALE GENOMIC DNA]</scope>
    <source>
        <strain evidence="8 9">NCTC12360</strain>
    </source>
</reference>
<dbReference type="PANTHER" id="PTHR42756">
    <property type="entry name" value="TRANSCRIPTIONAL REGULATOR, MARR"/>
    <property type="match status" value="1"/>
</dbReference>
<dbReference type="EMBL" id="CP050485">
    <property type="protein sequence ID" value="QOG26247.1"/>
    <property type="molecule type" value="Genomic_DNA"/>
</dbReference>
<reference evidence="5" key="4">
    <citation type="submission" date="2023-03" db="EMBL/GenBank/DDBJ databases">
        <authorList>
            <person name="Shen W."/>
            <person name="Cai J."/>
        </authorList>
    </citation>
    <scope>NUCLEOTIDE SEQUENCE</scope>
    <source>
        <strain evidence="5">K69-2</strain>
    </source>
</reference>
<dbReference type="RefSeq" id="WP_003128751.1">
    <property type="nucleotide sequence ID" value="NZ_BTSN01000014.1"/>
</dbReference>
<dbReference type="AlphaFoldDB" id="A0A1L8TV84"/>
<dbReference type="SUPFAM" id="SSF46785">
    <property type="entry name" value="Winged helix' DNA-binding domain"/>
    <property type="match status" value="1"/>
</dbReference>
<keyword evidence="2" id="KW-0238">DNA-binding</keyword>
<dbReference type="Pfam" id="PF01047">
    <property type="entry name" value="MarR"/>
    <property type="match status" value="1"/>
</dbReference>
<dbReference type="Proteomes" id="UP000254807">
    <property type="component" value="Unassembled WGS sequence"/>
</dbReference>
<dbReference type="Proteomes" id="UP000516696">
    <property type="component" value="Chromosome"/>
</dbReference>
<organism evidence="6 10">
    <name type="scientific">Enterococcus gallinarum</name>
    <dbReference type="NCBI Taxonomy" id="1353"/>
    <lineage>
        <taxon>Bacteria</taxon>
        <taxon>Bacillati</taxon>
        <taxon>Bacillota</taxon>
        <taxon>Bacilli</taxon>
        <taxon>Lactobacillales</taxon>
        <taxon>Enterococcaceae</taxon>
        <taxon>Enterococcus</taxon>
    </lineage>
</organism>
<evidence type="ECO:0000313" key="8">
    <source>
        <dbReference type="EMBL" id="STD84225.1"/>
    </source>
</evidence>
<dbReference type="Proteomes" id="UP001183682">
    <property type="component" value="Unassembled WGS sequence"/>
</dbReference>
<dbReference type="PRINTS" id="PR00598">
    <property type="entry name" value="HTHMARR"/>
</dbReference>
<dbReference type="EMBL" id="WVTI01000026">
    <property type="protein sequence ID" value="MXS27499.1"/>
    <property type="molecule type" value="Genomic_DNA"/>
</dbReference>
<keyword evidence="1" id="KW-0805">Transcription regulation</keyword>
<dbReference type="Proteomes" id="UP000439965">
    <property type="component" value="Unassembled WGS sequence"/>
</dbReference>
<dbReference type="SMART" id="SM00347">
    <property type="entry name" value="HTH_MARR"/>
    <property type="match status" value="1"/>
</dbReference>
<name>A0A1L8TV84_ENTGA</name>
<dbReference type="InterPro" id="IPR036390">
    <property type="entry name" value="WH_DNA-bd_sf"/>
</dbReference>
<evidence type="ECO:0000259" key="4">
    <source>
        <dbReference type="PROSITE" id="PS50995"/>
    </source>
</evidence>
<evidence type="ECO:0000313" key="6">
    <source>
        <dbReference type="EMBL" id="MXS27499.1"/>
    </source>
</evidence>
<dbReference type="EMBL" id="UFYW01000001">
    <property type="protein sequence ID" value="STD84225.1"/>
    <property type="molecule type" value="Genomic_DNA"/>
</dbReference>
<dbReference type="PANTHER" id="PTHR42756:SF1">
    <property type="entry name" value="TRANSCRIPTIONAL REPRESSOR OF EMRAB OPERON"/>
    <property type="match status" value="1"/>
</dbReference>
<gene>
    <name evidence="7" type="ORF">EGM181_02665</name>
    <name evidence="6" type="ORF">GTI89_15695</name>
    <name evidence="8" type="ORF">NCTC12360_02752</name>
    <name evidence="5" type="ORF">P7E30_15795</name>
</gene>
<keyword evidence="9" id="KW-1185">Reference proteome</keyword>
<evidence type="ECO:0000256" key="1">
    <source>
        <dbReference type="ARBA" id="ARBA00023015"/>
    </source>
</evidence>
<accession>A0A1L8TV84</accession>
<dbReference type="OrthoDB" id="2183639at2"/>
<dbReference type="PROSITE" id="PS50995">
    <property type="entry name" value="HTH_MARR_2"/>
    <property type="match status" value="1"/>
</dbReference>
<evidence type="ECO:0000313" key="9">
    <source>
        <dbReference type="Proteomes" id="UP000254807"/>
    </source>
</evidence>
<dbReference type="InterPro" id="IPR036388">
    <property type="entry name" value="WH-like_DNA-bd_sf"/>
</dbReference>
<dbReference type="InterPro" id="IPR000835">
    <property type="entry name" value="HTH_MarR-typ"/>
</dbReference>
<sequence>MTKAIEKFDISVFAEVFSLLGNLLFEEVGFEDLKLTKMEILELVIIAANEGMTMSELARQIGTSKVQISRSIAGLEKAGFVIRKTNETNRRSVNVFMCEAGRELFSRKKQQIEDRLNEKVSAMRPSDFTELYQALTTVIGLLRKYDILKEHACSNNSKPSK</sequence>
<dbReference type="EMBL" id="JARPZN010000017">
    <property type="protein sequence ID" value="MDT2691641.1"/>
    <property type="molecule type" value="Genomic_DNA"/>
</dbReference>
<dbReference type="GO" id="GO:0003677">
    <property type="term" value="F:DNA binding"/>
    <property type="evidence" value="ECO:0007669"/>
    <property type="project" value="UniProtKB-KW"/>
</dbReference>
<evidence type="ECO:0000313" key="11">
    <source>
        <dbReference type="Proteomes" id="UP000516696"/>
    </source>
</evidence>
<dbReference type="Gene3D" id="1.10.10.10">
    <property type="entry name" value="Winged helix-like DNA-binding domain superfamily/Winged helix DNA-binding domain"/>
    <property type="match status" value="1"/>
</dbReference>
<protein>
    <submittedName>
        <fullName evidence="8">Mar family transcriptional regulator</fullName>
    </submittedName>
    <submittedName>
        <fullName evidence="6">MarR family transcriptional regulator</fullName>
    </submittedName>
</protein>
<reference evidence="7 11" key="3">
    <citation type="submission" date="2020-03" db="EMBL/GenBank/DDBJ databases">
        <title>Characterization of ganglioside-mimicking enterococci.</title>
        <authorList>
            <person name="Patry R.T."/>
            <person name="Nothaft H."/>
            <person name="Bridger R."/>
            <person name="Shajahan A."/>
            <person name="Huynh S."/>
            <person name="Sanchez S."/>
            <person name="Azadi P."/>
            <person name="Cooper K."/>
            <person name="Miller W.G."/>
            <person name="Parker C.T."/>
            <person name="Wells L."/>
            <person name="Szymanski C.M."/>
        </authorList>
    </citation>
    <scope>NUCLEOTIDE SEQUENCE [LARGE SCALE GENOMIC DNA]</scope>
    <source>
        <strain evidence="7 11">EGM181</strain>
    </source>
</reference>
<evidence type="ECO:0000256" key="2">
    <source>
        <dbReference type="ARBA" id="ARBA00023125"/>
    </source>
</evidence>
<proteinExistence type="predicted"/>